<protein>
    <submittedName>
        <fullName evidence="2">FkbM family methyltransferase</fullName>
    </submittedName>
</protein>
<evidence type="ECO:0000259" key="1">
    <source>
        <dbReference type="Pfam" id="PF05050"/>
    </source>
</evidence>
<comment type="caution">
    <text evidence="2">The sequence shown here is derived from an EMBL/GenBank/DDBJ whole genome shotgun (WGS) entry which is preliminary data.</text>
</comment>
<dbReference type="Proteomes" id="UP001228581">
    <property type="component" value="Unassembled WGS sequence"/>
</dbReference>
<gene>
    <name evidence="2" type="ORF">QNI19_30890</name>
</gene>
<dbReference type="InterPro" id="IPR029063">
    <property type="entry name" value="SAM-dependent_MTases_sf"/>
</dbReference>
<keyword evidence="3" id="KW-1185">Reference proteome</keyword>
<accession>A0ABT7CUE0</accession>
<keyword evidence="2" id="KW-0808">Transferase</keyword>
<evidence type="ECO:0000313" key="2">
    <source>
        <dbReference type="EMBL" id="MDJ1497386.1"/>
    </source>
</evidence>
<dbReference type="PANTHER" id="PTHR34203">
    <property type="entry name" value="METHYLTRANSFERASE, FKBM FAMILY PROTEIN"/>
    <property type="match status" value="1"/>
</dbReference>
<evidence type="ECO:0000313" key="3">
    <source>
        <dbReference type="Proteomes" id="UP001228581"/>
    </source>
</evidence>
<sequence>MSQSKYTQFVAKPLNKRINTLLGIFKGNISFKQKGTLISYYIKRLLKQPVSESEKNIYYLYSFLVDSNAQLIEEYKDEYKVKVFIGSKANEIYLRKFPSSDQWVYSQVFIYRQYQPVIDMMLKEYTKDSQLTIIDAGANVGMSTLYFKSIFPNAKIISIEPESGNFQRLKKNIAVNDFADIISIQSALWYREAYLAVIESGDKREWAFSVEETEDKSLLKGYDVSYYIKQLNTDKVCLLKIDIEGAERYLFDNREISAKLLSSCEYLAIEIHDNGSLRKKIYSFLEESGFEYIDSDELTIAKKIHYEQ</sequence>
<dbReference type="GO" id="GO:0032259">
    <property type="term" value="P:methylation"/>
    <property type="evidence" value="ECO:0007669"/>
    <property type="project" value="UniProtKB-KW"/>
</dbReference>
<dbReference type="PANTHER" id="PTHR34203:SF15">
    <property type="entry name" value="SLL1173 PROTEIN"/>
    <property type="match status" value="1"/>
</dbReference>
<dbReference type="NCBIfam" id="TIGR01444">
    <property type="entry name" value="fkbM_fam"/>
    <property type="match status" value="1"/>
</dbReference>
<dbReference type="InterPro" id="IPR006342">
    <property type="entry name" value="FkbM_mtfrase"/>
</dbReference>
<dbReference type="RefSeq" id="WP_314002937.1">
    <property type="nucleotide sequence ID" value="NZ_JASJOR010000002.1"/>
</dbReference>
<dbReference type="Pfam" id="PF05050">
    <property type="entry name" value="Methyltransf_21"/>
    <property type="match status" value="1"/>
</dbReference>
<dbReference type="Gene3D" id="3.40.50.150">
    <property type="entry name" value="Vaccinia Virus protein VP39"/>
    <property type="match status" value="1"/>
</dbReference>
<keyword evidence="2" id="KW-0489">Methyltransferase</keyword>
<feature type="domain" description="Methyltransferase FkbM" evidence="1">
    <location>
        <begin position="135"/>
        <end position="292"/>
    </location>
</feature>
<dbReference type="EMBL" id="JASJOT010000032">
    <property type="protein sequence ID" value="MDJ1497386.1"/>
    <property type="molecule type" value="Genomic_DNA"/>
</dbReference>
<proteinExistence type="predicted"/>
<dbReference type="GO" id="GO:0008168">
    <property type="term" value="F:methyltransferase activity"/>
    <property type="evidence" value="ECO:0007669"/>
    <property type="project" value="UniProtKB-KW"/>
</dbReference>
<name>A0ABT7CUE0_9BACT</name>
<dbReference type="InterPro" id="IPR052514">
    <property type="entry name" value="SAM-dependent_MTase"/>
</dbReference>
<reference evidence="2 3" key="1">
    <citation type="submission" date="2023-05" db="EMBL/GenBank/DDBJ databases">
        <authorList>
            <person name="Zhang X."/>
        </authorList>
    </citation>
    <scope>NUCLEOTIDE SEQUENCE [LARGE SCALE GENOMIC DNA]</scope>
    <source>
        <strain evidence="2 3">DM2B3-1</strain>
    </source>
</reference>
<dbReference type="SUPFAM" id="SSF53335">
    <property type="entry name" value="S-adenosyl-L-methionine-dependent methyltransferases"/>
    <property type="match status" value="1"/>
</dbReference>
<organism evidence="2 3">
    <name type="scientific">Xanthocytophaga flava</name>
    <dbReference type="NCBI Taxonomy" id="3048013"/>
    <lineage>
        <taxon>Bacteria</taxon>
        <taxon>Pseudomonadati</taxon>
        <taxon>Bacteroidota</taxon>
        <taxon>Cytophagia</taxon>
        <taxon>Cytophagales</taxon>
        <taxon>Rhodocytophagaceae</taxon>
        <taxon>Xanthocytophaga</taxon>
    </lineage>
</organism>